<name>S8FSE5_FOMSC</name>
<accession>S8FSE5</accession>
<dbReference type="HOGENOM" id="CLU_1204798_0_0_1"/>
<dbReference type="InParanoid" id="S8FSE5"/>
<keyword evidence="3" id="KW-1185">Reference proteome</keyword>
<dbReference type="OrthoDB" id="3349961at2759"/>
<evidence type="ECO:0000313" key="2">
    <source>
        <dbReference type="EMBL" id="EPT04136.1"/>
    </source>
</evidence>
<dbReference type="eggNOG" id="ENOG502STZU">
    <property type="taxonomic scope" value="Eukaryota"/>
</dbReference>
<protein>
    <submittedName>
        <fullName evidence="2">Uncharacterized protein</fullName>
    </submittedName>
</protein>
<feature type="compositionally biased region" description="Basic and acidic residues" evidence="1">
    <location>
        <begin position="163"/>
        <end position="178"/>
    </location>
</feature>
<proteinExistence type="predicted"/>
<evidence type="ECO:0000313" key="3">
    <source>
        <dbReference type="Proteomes" id="UP000015241"/>
    </source>
</evidence>
<feature type="region of interest" description="Disordered" evidence="1">
    <location>
        <begin position="163"/>
        <end position="211"/>
    </location>
</feature>
<dbReference type="Proteomes" id="UP000015241">
    <property type="component" value="Unassembled WGS sequence"/>
</dbReference>
<dbReference type="AlphaFoldDB" id="S8FSE5"/>
<organism evidence="2 3">
    <name type="scientific">Fomitopsis schrenkii</name>
    <name type="common">Brown rot fungus</name>
    <dbReference type="NCBI Taxonomy" id="2126942"/>
    <lineage>
        <taxon>Eukaryota</taxon>
        <taxon>Fungi</taxon>
        <taxon>Dikarya</taxon>
        <taxon>Basidiomycota</taxon>
        <taxon>Agaricomycotina</taxon>
        <taxon>Agaricomycetes</taxon>
        <taxon>Polyporales</taxon>
        <taxon>Fomitopsis</taxon>
    </lineage>
</organism>
<reference evidence="2 3" key="1">
    <citation type="journal article" date="2012" name="Science">
        <title>The Paleozoic origin of enzymatic lignin decomposition reconstructed from 31 fungal genomes.</title>
        <authorList>
            <person name="Floudas D."/>
            <person name="Binder M."/>
            <person name="Riley R."/>
            <person name="Barry K."/>
            <person name="Blanchette R.A."/>
            <person name="Henrissat B."/>
            <person name="Martinez A.T."/>
            <person name="Otillar R."/>
            <person name="Spatafora J.W."/>
            <person name="Yadav J.S."/>
            <person name="Aerts A."/>
            <person name="Benoit I."/>
            <person name="Boyd A."/>
            <person name="Carlson A."/>
            <person name="Copeland A."/>
            <person name="Coutinho P.M."/>
            <person name="de Vries R.P."/>
            <person name="Ferreira P."/>
            <person name="Findley K."/>
            <person name="Foster B."/>
            <person name="Gaskell J."/>
            <person name="Glotzer D."/>
            <person name="Gorecki P."/>
            <person name="Heitman J."/>
            <person name="Hesse C."/>
            <person name="Hori C."/>
            <person name="Igarashi K."/>
            <person name="Jurgens J.A."/>
            <person name="Kallen N."/>
            <person name="Kersten P."/>
            <person name="Kohler A."/>
            <person name="Kuees U."/>
            <person name="Kumar T.K.A."/>
            <person name="Kuo A."/>
            <person name="LaButti K."/>
            <person name="Larrondo L.F."/>
            <person name="Lindquist E."/>
            <person name="Ling A."/>
            <person name="Lombard V."/>
            <person name="Lucas S."/>
            <person name="Lundell T."/>
            <person name="Martin R."/>
            <person name="McLaughlin D.J."/>
            <person name="Morgenstern I."/>
            <person name="Morin E."/>
            <person name="Murat C."/>
            <person name="Nagy L.G."/>
            <person name="Nolan M."/>
            <person name="Ohm R.A."/>
            <person name="Patyshakuliyeva A."/>
            <person name="Rokas A."/>
            <person name="Ruiz-Duenas F.J."/>
            <person name="Sabat G."/>
            <person name="Salamov A."/>
            <person name="Samejima M."/>
            <person name="Schmutz J."/>
            <person name="Slot J.C."/>
            <person name="St John F."/>
            <person name="Stenlid J."/>
            <person name="Sun H."/>
            <person name="Sun S."/>
            <person name="Syed K."/>
            <person name="Tsang A."/>
            <person name="Wiebenga A."/>
            <person name="Young D."/>
            <person name="Pisabarro A."/>
            <person name="Eastwood D.C."/>
            <person name="Martin F."/>
            <person name="Cullen D."/>
            <person name="Grigoriev I.V."/>
            <person name="Hibbett D.S."/>
        </authorList>
    </citation>
    <scope>NUCLEOTIDE SEQUENCE</scope>
    <source>
        <strain evidence="3">FP-58527</strain>
    </source>
</reference>
<feature type="compositionally biased region" description="Low complexity" evidence="1">
    <location>
        <begin position="189"/>
        <end position="200"/>
    </location>
</feature>
<dbReference type="EMBL" id="KE504127">
    <property type="protein sequence ID" value="EPT04136.1"/>
    <property type="molecule type" value="Genomic_DNA"/>
</dbReference>
<evidence type="ECO:0000256" key="1">
    <source>
        <dbReference type="SAM" id="MobiDB-lite"/>
    </source>
</evidence>
<gene>
    <name evidence="2" type="ORF">FOMPIDRAFT_1046014</name>
</gene>
<sequence>MWPPFGRHNSDSAWEVVDSKSIEPVSVYDDPDELPILRVASQNLTLSCTYDVRPPLPDDKVRSPISAALLNARGRLLREAARAEYNVFLVEGWSVTLQRKAHFSSSQADSHSHCAPYRLSVHYIGRPAFMRGAHPGTRPPPPFFSMLQDWGAQLEREYLSARPGDYHDDSARTGERAVSRSASKKSRASRVSPPLRSPSPRDVKRRMSMSRIGGARGWRKGVLRIIHLCW</sequence>